<dbReference type="Proteomes" id="UP000309673">
    <property type="component" value="Unassembled WGS sequence"/>
</dbReference>
<feature type="transmembrane region" description="Helical" evidence="1">
    <location>
        <begin position="455"/>
        <end position="477"/>
    </location>
</feature>
<proteinExistence type="predicted"/>
<dbReference type="RefSeq" id="WP_136779669.1">
    <property type="nucleotide sequence ID" value="NZ_SUPK01000013.1"/>
</dbReference>
<protein>
    <recommendedName>
        <fullName evidence="4">Glycosyltransferase RgtA/B/C/D-like domain-containing protein</fullName>
    </recommendedName>
</protein>
<evidence type="ECO:0008006" key="4">
    <source>
        <dbReference type="Google" id="ProtNLM"/>
    </source>
</evidence>
<keyword evidence="1" id="KW-0472">Membrane</keyword>
<feature type="transmembrane region" description="Helical" evidence="1">
    <location>
        <begin position="171"/>
        <end position="188"/>
    </location>
</feature>
<dbReference type="AlphaFoldDB" id="A0A4U0F292"/>
<feature type="transmembrane region" description="Helical" evidence="1">
    <location>
        <begin position="394"/>
        <end position="412"/>
    </location>
</feature>
<feature type="transmembrane region" description="Helical" evidence="1">
    <location>
        <begin position="424"/>
        <end position="443"/>
    </location>
</feature>
<accession>A0A4U0F292</accession>
<dbReference type="EMBL" id="SUPK01000013">
    <property type="protein sequence ID" value="TJY38597.1"/>
    <property type="molecule type" value="Genomic_DNA"/>
</dbReference>
<reference evidence="2 3" key="1">
    <citation type="submission" date="2019-04" db="EMBL/GenBank/DDBJ databases">
        <title>Cohnella sp. nov., isolated from soil.</title>
        <authorList>
            <person name="Kim W."/>
        </authorList>
    </citation>
    <scope>NUCLEOTIDE SEQUENCE [LARGE SCALE GENOMIC DNA]</scope>
    <source>
        <strain evidence="2 3">CAU 1483</strain>
    </source>
</reference>
<feature type="transmembrane region" description="Helical" evidence="1">
    <location>
        <begin position="77"/>
        <end position="97"/>
    </location>
</feature>
<organism evidence="2 3">
    <name type="scientific">Cohnella pontilimi</name>
    <dbReference type="NCBI Taxonomy" id="2564100"/>
    <lineage>
        <taxon>Bacteria</taxon>
        <taxon>Bacillati</taxon>
        <taxon>Bacillota</taxon>
        <taxon>Bacilli</taxon>
        <taxon>Bacillales</taxon>
        <taxon>Paenibacillaceae</taxon>
        <taxon>Cohnella</taxon>
    </lineage>
</organism>
<keyword evidence="1" id="KW-1133">Transmembrane helix</keyword>
<evidence type="ECO:0000313" key="2">
    <source>
        <dbReference type="EMBL" id="TJY38597.1"/>
    </source>
</evidence>
<feature type="transmembrane region" description="Helical" evidence="1">
    <location>
        <begin position="109"/>
        <end position="126"/>
    </location>
</feature>
<keyword evidence="1" id="KW-0812">Transmembrane</keyword>
<comment type="caution">
    <text evidence="2">The sequence shown here is derived from an EMBL/GenBank/DDBJ whole genome shotgun (WGS) entry which is preliminary data.</text>
</comment>
<dbReference type="OrthoDB" id="129479at2"/>
<feature type="transmembrane region" description="Helical" evidence="1">
    <location>
        <begin position="138"/>
        <end position="159"/>
    </location>
</feature>
<evidence type="ECO:0000313" key="3">
    <source>
        <dbReference type="Proteomes" id="UP000309673"/>
    </source>
</evidence>
<feature type="transmembrane region" description="Helical" evidence="1">
    <location>
        <begin position="12"/>
        <end position="33"/>
    </location>
</feature>
<evidence type="ECO:0000256" key="1">
    <source>
        <dbReference type="SAM" id="Phobius"/>
    </source>
</evidence>
<name>A0A4U0F292_9BACL</name>
<sequence length="486" mass="54399">MFHKFKDIRAVIAWITVILAAGLAVYLLMIPPIKGVADNGDFGRLMRITGFQYLDPNESYSDRYFGYAHQYYTYGGYWGAGYVTTQVLLLAVTGWIARIFNSHVFDIRWLGVMYTLLWSSALYLFIRHVPNVSNRKITTGFVAVTAAVSALFVFGDMAYLAYFQSFFGEPYALIGMLLAIGSAVALTSKDEPSGKLLALFILSALAVTTSKIQYGPLGFAFALLAWRMMALRADRRWHRQVLSGIGALLLCSVLMIVAAPSGLKHINLYQSIFYGVLKDSHDLSKDMKELGIPEKYAGLAGTNYFQKNTVIPQNDTMLREEVLSRLGHRDIALYYLKHPARFVEKLEKAAANGMFIRPYYLGNYDQSAGKPRGAINLTFSGWSEWKVHRMPHTLGWYLGFYFIYFIVLAVCWRRTRSIRTRIALEAYAAVGIAGAFAAVVPIIGDGEADLGKHLFMFNVCFDMMVVSALTGLAYGIARWTPSIRAS</sequence>
<feature type="transmembrane region" description="Helical" evidence="1">
    <location>
        <begin position="200"/>
        <end position="229"/>
    </location>
</feature>
<feature type="transmembrane region" description="Helical" evidence="1">
    <location>
        <begin position="241"/>
        <end position="259"/>
    </location>
</feature>
<gene>
    <name evidence="2" type="ORF">E5161_20110</name>
</gene>
<keyword evidence="3" id="KW-1185">Reference proteome</keyword>